<sequence>MLTFTVACGAPPPPCPAGLTADPPRVQRLVAQLAEVPESAAILRRLPRGAPRVCFGRVPVSALTDDGVVLLDTASPDAEAAARLGHLALHAIAGSPAPHPGSPDCDAAVARALTLEARAFALELRLRRALGVTSIRYGFEEAYWQASPEAREPAILAWLTAHPSGGQGVDALGDGYRRRCEGR</sequence>
<accession>A0A017T317</accession>
<evidence type="ECO:0000313" key="2">
    <source>
        <dbReference type="Proteomes" id="UP000019678"/>
    </source>
</evidence>
<comment type="caution">
    <text evidence="1">The sequence shown here is derived from an EMBL/GenBank/DDBJ whole genome shotgun (WGS) entry which is preliminary data.</text>
</comment>
<dbReference type="OrthoDB" id="5524808at2"/>
<organism evidence="1 2">
    <name type="scientific">Chondromyces apiculatus DSM 436</name>
    <dbReference type="NCBI Taxonomy" id="1192034"/>
    <lineage>
        <taxon>Bacteria</taxon>
        <taxon>Pseudomonadati</taxon>
        <taxon>Myxococcota</taxon>
        <taxon>Polyangia</taxon>
        <taxon>Polyangiales</taxon>
        <taxon>Polyangiaceae</taxon>
        <taxon>Chondromyces</taxon>
    </lineage>
</organism>
<dbReference type="EMBL" id="ASRX01000044">
    <property type="protein sequence ID" value="EYF03629.1"/>
    <property type="molecule type" value="Genomic_DNA"/>
</dbReference>
<reference evidence="1 2" key="1">
    <citation type="submission" date="2013-05" db="EMBL/GenBank/DDBJ databases">
        <title>Genome assembly of Chondromyces apiculatus DSM 436.</title>
        <authorList>
            <person name="Sharma G."/>
            <person name="Khatri I."/>
            <person name="Kaur C."/>
            <person name="Mayilraj S."/>
            <person name="Subramanian S."/>
        </authorList>
    </citation>
    <scope>NUCLEOTIDE SEQUENCE [LARGE SCALE GENOMIC DNA]</scope>
    <source>
        <strain evidence="1 2">DSM 436</strain>
    </source>
</reference>
<dbReference type="AlphaFoldDB" id="A0A017T317"/>
<proteinExistence type="predicted"/>
<protein>
    <submittedName>
        <fullName evidence="1">Uncharacterized protein</fullName>
    </submittedName>
</protein>
<keyword evidence="2" id="KW-1185">Reference proteome</keyword>
<gene>
    <name evidence="1" type="ORF">CAP_5420</name>
</gene>
<dbReference type="RefSeq" id="WP_044245746.1">
    <property type="nucleotide sequence ID" value="NZ_ASRX01000044.1"/>
</dbReference>
<name>A0A017T317_9BACT</name>
<dbReference type="Proteomes" id="UP000019678">
    <property type="component" value="Unassembled WGS sequence"/>
</dbReference>
<evidence type="ECO:0000313" key="1">
    <source>
        <dbReference type="EMBL" id="EYF03629.1"/>
    </source>
</evidence>